<evidence type="ECO:0000313" key="3">
    <source>
        <dbReference type="Proteomes" id="UP001498398"/>
    </source>
</evidence>
<dbReference type="EMBL" id="JBANRG010000006">
    <property type="protein sequence ID" value="KAK7465306.1"/>
    <property type="molecule type" value="Genomic_DNA"/>
</dbReference>
<sequence length="523" mass="56085">MTQINPSSTNSSSQTETVTPSPTSNGSDEAVQDASSSRPSIPRVKLFALSRFKSLSSNFNRARSPNEGAFPPSSWDISNFESPSAGSGPSEWSHDVEKYKTELEKWKKDMKAPVSTAEVQKESAGSAINDQASSSGRDKGKTKASTSEGGSGPEEERVPEDAPEPQTLAVKIKTLIDEKFNFSAVTPSRKNSQSAPTSPGPSSSGGSSVFSDIDVKLAQFLSTEAIMNGSVGKGIEKGRESVWAMLDKLRNGGKDKGKGKATEQEPEPEPEGIMLCTPLQPERELDLEIAHSDIVLEGTRDKTASASTQTDAQTSTEPSESTSAPKPKATRVFYPSPTKISIQVTWWGYRLYLPPPIMVQLSSAHVAAAKRGAMFTAALKWVLDQVPIMMVPPQFQPGMMMLRRVSPYLGYVGAFVAWSWEKVQTSDSGNGVVLTATWLLPIAILPSAWDFDVHGIPKEASSSVEGKVSADELNLDASTSKVDIAVQTDSPPPVKREGSKLGSLFPAKSKRSKSSNSKKDTAP</sequence>
<feature type="region of interest" description="Disordered" evidence="1">
    <location>
        <begin position="1"/>
        <end position="43"/>
    </location>
</feature>
<feature type="compositionally biased region" description="Low complexity" evidence="1">
    <location>
        <begin position="304"/>
        <end position="327"/>
    </location>
</feature>
<proteinExistence type="predicted"/>
<dbReference type="Proteomes" id="UP001498398">
    <property type="component" value="Unassembled WGS sequence"/>
</dbReference>
<comment type="caution">
    <text evidence="2">The sequence shown here is derived from an EMBL/GenBank/DDBJ whole genome shotgun (WGS) entry which is preliminary data.</text>
</comment>
<feature type="compositionally biased region" description="Polar residues" evidence="1">
    <location>
        <begin position="75"/>
        <end position="87"/>
    </location>
</feature>
<reference evidence="2 3" key="1">
    <citation type="submission" date="2024-01" db="EMBL/GenBank/DDBJ databases">
        <title>A draft genome for the cacao thread blight pathogen Marasmiellus scandens.</title>
        <authorList>
            <person name="Baruah I.K."/>
            <person name="Leung J."/>
            <person name="Bukari Y."/>
            <person name="Amoako-Attah I."/>
            <person name="Meinhardt L.W."/>
            <person name="Bailey B.A."/>
            <person name="Cohen S.P."/>
        </authorList>
    </citation>
    <scope>NUCLEOTIDE SEQUENCE [LARGE SCALE GENOMIC DNA]</scope>
    <source>
        <strain evidence="2 3">GH-19</strain>
    </source>
</reference>
<feature type="compositionally biased region" description="Polar residues" evidence="1">
    <location>
        <begin position="126"/>
        <end position="135"/>
    </location>
</feature>
<protein>
    <submittedName>
        <fullName evidence="2">Uncharacterized protein</fullName>
    </submittedName>
</protein>
<feature type="region of interest" description="Disordered" evidence="1">
    <location>
        <begin position="57"/>
        <end position="209"/>
    </location>
</feature>
<feature type="compositionally biased region" description="Polar residues" evidence="1">
    <location>
        <begin position="1"/>
        <end position="39"/>
    </location>
</feature>
<feature type="region of interest" description="Disordered" evidence="1">
    <location>
        <begin position="300"/>
        <end position="330"/>
    </location>
</feature>
<feature type="region of interest" description="Disordered" evidence="1">
    <location>
        <begin position="481"/>
        <end position="523"/>
    </location>
</feature>
<gene>
    <name evidence="2" type="ORF">VKT23_005285</name>
</gene>
<organism evidence="2 3">
    <name type="scientific">Marasmiellus scandens</name>
    <dbReference type="NCBI Taxonomy" id="2682957"/>
    <lineage>
        <taxon>Eukaryota</taxon>
        <taxon>Fungi</taxon>
        <taxon>Dikarya</taxon>
        <taxon>Basidiomycota</taxon>
        <taxon>Agaricomycotina</taxon>
        <taxon>Agaricomycetes</taxon>
        <taxon>Agaricomycetidae</taxon>
        <taxon>Agaricales</taxon>
        <taxon>Marasmiineae</taxon>
        <taxon>Omphalotaceae</taxon>
        <taxon>Marasmiellus</taxon>
    </lineage>
</organism>
<keyword evidence="3" id="KW-1185">Reference proteome</keyword>
<feature type="compositionally biased region" description="Basic and acidic residues" evidence="1">
    <location>
        <begin position="250"/>
        <end position="263"/>
    </location>
</feature>
<name>A0ABR1JQD4_9AGAR</name>
<feature type="region of interest" description="Disordered" evidence="1">
    <location>
        <begin position="250"/>
        <end position="274"/>
    </location>
</feature>
<evidence type="ECO:0000256" key="1">
    <source>
        <dbReference type="SAM" id="MobiDB-lite"/>
    </source>
</evidence>
<feature type="compositionally biased region" description="Low complexity" evidence="1">
    <location>
        <begin position="192"/>
        <end position="209"/>
    </location>
</feature>
<accession>A0ABR1JQD4</accession>
<evidence type="ECO:0000313" key="2">
    <source>
        <dbReference type="EMBL" id="KAK7465306.1"/>
    </source>
</evidence>
<feature type="compositionally biased region" description="Basic and acidic residues" evidence="1">
    <location>
        <begin position="92"/>
        <end position="111"/>
    </location>
</feature>